<dbReference type="Pfam" id="PF00067">
    <property type="entry name" value="p450"/>
    <property type="match status" value="1"/>
</dbReference>
<evidence type="ECO:0000256" key="2">
    <source>
        <dbReference type="ARBA" id="ARBA00003690"/>
    </source>
</evidence>
<dbReference type="InterPro" id="IPR001128">
    <property type="entry name" value="Cyt_P450"/>
</dbReference>
<evidence type="ECO:0008006" key="18">
    <source>
        <dbReference type="Google" id="ProtNLM"/>
    </source>
</evidence>
<evidence type="ECO:0000256" key="4">
    <source>
        <dbReference type="ARBA" id="ARBA00004406"/>
    </source>
</evidence>
<dbReference type="EMBL" id="OV651821">
    <property type="protein sequence ID" value="CAH1115585.1"/>
    <property type="molecule type" value="Genomic_DNA"/>
</dbReference>
<keyword evidence="13" id="KW-0472">Membrane</keyword>
<dbReference type="PANTHER" id="PTHR24291:SF189">
    <property type="entry name" value="CYTOCHROME P450 4C3-RELATED"/>
    <property type="match status" value="1"/>
</dbReference>
<keyword evidence="17" id="KW-1185">Reference proteome</keyword>
<dbReference type="InterPro" id="IPR017972">
    <property type="entry name" value="Cyt_P450_CS"/>
</dbReference>
<proteinExistence type="inferred from homology"/>
<comment type="similarity">
    <text evidence="5 15">Belongs to the cytochrome P450 family.</text>
</comment>
<dbReference type="GO" id="GO:0004497">
    <property type="term" value="F:monooxygenase activity"/>
    <property type="evidence" value="ECO:0007669"/>
    <property type="project" value="UniProtKB-KW"/>
</dbReference>
<dbReference type="PRINTS" id="PR00385">
    <property type="entry name" value="P450"/>
</dbReference>
<protein>
    <recommendedName>
        <fullName evidence="18">Cytochrome P450</fullName>
    </recommendedName>
</protein>
<dbReference type="AlphaFoldDB" id="A0A9P0DES3"/>
<dbReference type="CDD" id="cd20628">
    <property type="entry name" value="CYP4"/>
    <property type="match status" value="1"/>
</dbReference>
<dbReference type="PRINTS" id="PR00463">
    <property type="entry name" value="EP450I"/>
</dbReference>
<dbReference type="SUPFAM" id="SSF48264">
    <property type="entry name" value="Cytochrome P450"/>
    <property type="match status" value="1"/>
</dbReference>
<evidence type="ECO:0000256" key="14">
    <source>
        <dbReference type="PIRSR" id="PIRSR602401-1"/>
    </source>
</evidence>
<evidence type="ECO:0000256" key="10">
    <source>
        <dbReference type="ARBA" id="ARBA00023002"/>
    </source>
</evidence>
<dbReference type="OrthoDB" id="1470350at2759"/>
<evidence type="ECO:0000256" key="7">
    <source>
        <dbReference type="ARBA" id="ARBA00022723"/>
    </source>
</evidence>
<evidence type="ECO:0000256" key="3">
    <source>
        <dbReference type="ARBA" id="ARBA00004174"/>
    </source>
</evidence>
<dbReference type="PANTHER" id="PTHR24291">
    <property type="entry name" value="CYTOCHROME P450 FAMILY 4"/>
    <property type="match status" value="1"/>
</dbReference>
<reference evidence="16" key="1">
    <citation type="submission" date="2022-01" db="EMBL/GenBank/DDBJ databases">
        <authorList>
            <person name="King R."/>
        </authorList>
    </citation>
    <scope>NUCLEOTIDE SEQUENCE</scope>
</reference>
<keyword evidence="9" id="KW-0492">Microsome</keyword>
<dbReference type="Gene3D" id="1.10.630.10">
    <property type="entry name" value="Cytochrome P450"/>
    <property type="match status" value="1"/>
</dbReference>
<feature type="binding site" description="axial binding residue" evidence="14">
    <location>
        <position position="453"/>
    </location>
    <ligand>
        <name>heme</name>
        <dbReference type="ChEBI" id="CHEBI:30413"/>
    </ligand>
    <ligandPart>
        <name>Fe</name>
        <dbReference type="ChEBI" id="CHEBI:18248"/>
    </ligandPart>
</feature>
<evidence type="ECO:0000256" key="15">
    <source>
        <dbReference type="RuleBase" id="RU000461"/>
    </source>
</evidence>
<evidence type="ECO:0000256" key="13">
    <source>
        <dbReference type="ARBA" id="ARBA00023136"/>
    </source>
</evidence>
<dbReference type="InterPro" id="IPR050196">
    <property type="entry name" value="Cytochrome_P450_Monoox"/>
</dbReference>
<keyword evidence="8" id="KW-0256">Endoplasmic reticulum</keyword>
<keyword evidence="12 15" id="KW-0503">Monooxygenase</keyword>
<evidence type="ECO:0000256" key="6">
    <source>
        <dbReference type="ARBA" id="ARBA00022617"/>
    </source>
</evidence>
<dbReference type="GO" id="GO:0005506">
    <property type="term" value="F:iron ion binding"/>
    <property type="evidence" value="ECO:0007669"/>
    <property type="project" value="InterPro"/>
</dbReference>
<keyword evidence="10 15" id="KW-0560">Oxidoreductase</keyword>
<accession>A0A9P0DES3</accession>
<evidence type="ECO:0000256" key="5">
    <source>
        <dbReference type="ARBA" id="ARBA00010617"/>
    </source>
</evidence>
<keyword evidence="6 14" id="KW-0349">Heme</keyword>
<evidence type="ECO:0000256" key="11">
    <source>
        <dbReference type="ARBA" id="ARBA00023004"/>
    </source>
</evidence>
<organism evidence="16 17">
    <name type="scientific">Psylliodes chrysocephalus</name>
    <dbReference type="NCBI Taxonomy" id="3402493"/>
    <lineage>
        <taxon>Eukaryota</taxon>
        <taxon>Metazoa</taxon>
        <taxon>Ecdysozoa</taxon>
        <taxon>Arthropoda</taxon>
        <taxon>Hexapoda</taxon>
        <taxon>Insecta</taxon>
        <taxon>Pterygota</taxon>
        <taxon>Neoptera</taxon>
        <taxon>Endopterygota</taxon>
        <taxon>Coleoptera</taxon>
        <taxon>Polyphaga</taxon>
        <taxon>Cucujiformia</taxon>
        <taxon>Chrysomeloidea</taxon>
        <taxon>Chrysomelidae</taxon>
        <taxon>Galerucinae</taxon>
        <taxon>Alticini</taxon>
        <taxon>Psylliodes</taxon>
    </lineage>
</organism>
<name>A0A9P0DES3_9CUCU</name>
<evidence type="ECO:0000256" key="1">
    <source>
        <dbReference type="ARBA" id="ARBA00001971"/>
    </source>
</evidence>
<comment type="cofactor">
    <cofactor evidence="1 14">
        <name>heme</name>
        <dbReference type="ChEBI" id="CHEBI:30413"/>
    </cofactor>
</comment>
<dbReference type="GO" id="GO:0016705">
    <property type="term" value="F:oxidoreductase activity, acting on paired donors, with incorporation or reduction of molecular oxygen"/>
    <property type="evidence" value="ECO:0007669"/>
    <property type="project" value="InterPro"/>
</dbReference>
<keyword evidence="11 14" id="KW-0408">Iron</keyword>
<gene>
    <name evidence="16" type="ORF">PSYICH_LOCUS15229</name>
</gene>
<keyword evidence="7 14" id="KW-0479">Metal-binding</keyword>
<dbReference type="Proteomes" id="UP001153636">
    <property type="component" value="Chromosome 9"/>
</dbReference>
<evidence type="ECO:0000313" key="16">
    <source>
        <dbReference type="EMBL" id="CAH1115585.1"/>
    </source>
</evidence>
<comment type="subcellular location">
    <subcellularLocation>
        <location evidence="4">Endoplasmic reticulum membrane</location>
        <topology evidence="4">Peripheral membrane protein</topology>
    </subcellularLocation>
    <subcellularLocation>
        <location evidence="3">Microsome membrane</location>
        <topology evidence="3">Peripheral membrane protein</topology>
    </subcellularLocation>
</comment>
<dbReference type="InterPro" id="IPR002401">
    <property type="entry name" value="Cyt_P450_E_grp-I"/>
</dbReference>
<evidence type="ECO:0000256" key="9">
    <source>
        <dbReference type="ARBA" id="ARBA00022848"/>
    </source>
</evidence>
<evidence type="ECO:0000256" key="8">
    <source>
        <dbReference type="ARBA" id="ARBA00022824"/>
    </source>
</evidence>
<evidence type="ECO:0000313" key="17">
    <source>
        <dbReference type="Proteomes" id="UP001153636"/>
    </source>
</evidence>
<sequence length="509" mass="59084">MLLITCLVCAWAFISYLYATGFFRKVNKFVRYLKLMNRLPGPQRHAVFGNISQLWCRSVTFFKKLRKWSKDHGPLYVLSASVLFPSANISGPEAFEAIASTTKNIEKNPVYIFLHLWLGDGLLTSTGTKWHTRRKILTPAFHFSILQQFIMIFNSETKKLVEFLKKESKKPWINVVPFISQFTLNSITETSMGTALNLESEEDKNYVSAIYQIGRIMYERFMRPWQYFSIIFYNFSSSGRKEKQLVKTLHNFTNKIIAKRMSTFEKFDVPDDNDSYNYSKRKKLAFLDLLINAKITNGSIDDQGIKDEVNTFMFEGHDTTAMSICFTLMLLANHRNHQDQIYQEIISVLGESNMNPELNDLNELKFMERCIKESLRLYPSVPFIGRTMEEDTIVGGYLIPKNTPTNIHIFDIHRNEKHWPDPEKFDPDRFLPENCVNRHPFAYAPFSAGPRNCIGQRFAILELKAVLCGILRNFILEPVDRPETLQLVPDIVLRTANQTVNVKFTLRNP</sequence>
<dbReference type="GO" id="GO:0005789">
    <property type="term" value="C:endoplasmic reticulum membrane"/>
    <property type="evidence" value="ECO:0007669"/>
    <property type="project" value="UniProtKB-SubCell"/>
</dbReference>
<dbReference type="PROSITE" id="PS00086">
    <property type="entry name" value="CYTOCHROME_P450"/>
    <property type="match status" value="1"/>
</dbReference>
<comment type="function">
    <text evidence="2">May be involved in the metabolism of insect hormones and in the breakdown of synthetic insecticides.</text>
</comment>
<dbReference type="GO" id="GO:0020037">
    <property type="term" value="F:heme binding"/>
    <property type="evidence" value="ECO:0007669"/>
    <property type="project" value="InterPro"/>
</dbReference>
<evidence type="ECO:0000256" key="12">
    <source>
        <dbReference type="ARBA" id="ARBA00023033"/>
    </source>
</evidence>
<dbReference type="InterPro" id="IPR036396">
    <property type="entry name" value="Cyt_P450_sf"/>
</dbReference>